<accession>A0A1F5G1Z6</accession>
<proteinExistence type="predicted"/>
<sequence>MNNNCRNLYLDLMKRILIDLIYQEPEARNEILSSRPLVKLIIRILQAVNLHISVTKPFNLKKRLEGLDWPIRAHTMIGLKRLDNLQFCVEQIIKKDIPGDLIETGAWRGGTCILMRAILKAYNIKNRIVWVADSFQGLPKANINKYPLDRKIPFDRVDYLKVSLSEVKKNFKSYNLLDKQVHFLKGWFKNTLPKAPITKLALIRIDGDMYESTITSLENLYYKLSIGGYVVIDDFGVIPACRQAVLDYRKKNNIKEKIIKIDSCGVYWQRKY</sequence>
<dbReference type="InterPro" id="IPR029063">
    <property type="entry name" value="SAM-dependent_MTases_sf"/>
</dbReference>
<protein>
    <recommendedName>
        <fullName evidence="3">Macrocin O-methyltransferase</fullName>
    </recommendedName>
</protein>
<comment type="caution">
    <text evidence="1">The sequence shown here is derived from an EMBL/GenBank/DDBJ whole genome shotgun (WGS) entry which is preliminary data.</text>
</comment>
<evidence type="ECO:0008006" key="3">
    <source>
        <dbReference type="Google" id="ProtNLM"/>
    </source>
</evidence>
<name>A0A1F5G1Z6_9BACT</name>
<dbReference type="PANTHER" id="PTHR40036:SF1">
    <property type="entry name" value="MACROCIN O-METHYLTRANSFERASE"/>
    <property type="match status" value="1"/>
</dbReference>
<evidence type="ECO:0000313" key="1">
    <source>
        <dbReference type="EMBL" id="OGD85845.1"/>
    </source>
</evidence>
<dbReference type="PANTHER" id="PTHR40036">
    <property type="entry name" value="MACROCIN O-METHYLTRANSFERASE"/>
    <property type="match status" value="1"/>
</dbReference>
<dbReference type="Pfam" id="PF05711">
    <property type="entry name" value="TylF"/>
    <property type="match status" value="1"/>
</dbReference>
<dbReference type="EMBL" id="MFAT01000054">
    <property type="protein sequence ID" value="OGD85845.1"/>
    <property type="molecule type" value="Genomic_DNA"/>
</dbReference>
<organism evidence="1 2">
    <name type="scientific">Candidatus Curtissbacteria bacterium RBG_13_35_7</name>
    <dbReference type="NCBI Taxonomy" id="1797705"/>
    <lineage>
        <taxon>Bacteria</taxon>
        <taxon>Candidatus Curtissiibacteriota</taxon>
    </lineage>
</organism>
<dbReference type="Gene3D" id="3.40.50.150">
    <property type="entry name" value="Vaccinia Virus protein VP39"/>
    <property type="match status" value="1"/>
</dbReference>
<dbReference type="SUPFAM" id="SSF53335">
    <property type="entry name" value="S-adenosyl-L-methionine-dependent methyltransferases"/>
    <property type="match status" value="1"/>
</dbReference>
<evidence type="ECO:0000313" key="2">
    <source>
        <dbReference type="Proteomes" id="UP000176317"/>
    </source>
</evidence>
<dbReference type="AlphaFoldDB" id="A0A1F5G1Z6"/>
<dbReference type="Proteomes" id="UP000176317">
    <property type="component" value="Unassembled WGS sequence"/>
</dbReference>
<dbReference type="InterPro" id="IPR008884">
    <property type="entry name" value="TylF_MeTrfase"/>
</dbReference>
<gene>
    <name evidence="1" type="ORF">A2164_00265</name>
</gene>
<reference evidence="1 2" key="1">
    <citation type="journal article" date="2016" name="Nat. Commun.">
        <title>Thousands of microbial genomes shed light on interconnected biogeochemical processes in an aquifer system.</title>
        <authorList>
            <person name="Anantharaman K."/>
            <person name="Brown C.T."/>
            <person name="Hug L.A."/>
            <person name="Sharon I."/>
            <person name="Castelle C.J."/>
            <person name="Probst A.J."/>
            <person name="Thomas B.C."/>
            <person name="Singh A."/>
            <person name="Wilkins M.J."/>
            <person name="Karaoz U."/>
            <person name="Brodie E.L."/>
            <person name="Williams K.H."/>
            <person name="Hubbard S.S."/>
            <person name="Banfield J.F."/>
        </authorList>
    </citation>
    <scope>NUCLEOTIDE SEQUENCE [LARGE SCALE GENOMIC DNA]</scope>
</reference>